<evidence type="ECO:0000256" key="2">
    <source>
        <dbReference type="ARBA" id="ARBA00011838"/>
    </source>
</evidence>
<protein>
    <recommendedName>
        <fullName evidence="7">Large ribosomal subunit protein uL6</fullName>
    </recommendedName>
</protein>
<feature type="domain" description="Large ribosomal subunit protein uL6 alpha-beta" evidence="10">
    <location>
        <begin position="90"/>
        <end position="164"/>
    </location>
</feature>
<comment type="subunit">
    <text evidence="2 7">Part of the 50S ribosomal subunit.</text>
</comment>
<comment type="function">
    <text evidence="7 9">This protein binds to the 23S rRNA, and is important in its secondary structure. It is located near the subunit interface in the base of the L7/L12 stalk, and near the tRNA binding site of the peptidyltransferase center.</text>
</comment>
<evidence type="ECO:0000313" key="12">
    <source>
        <dbReference type="Proteomes" id="UP000193355"/>
    </source>
</evidence>
<dbReference type="STRING" id="561720.SAMN06275492_10580"/>
<dbReference type="Gene3D" id="3.90.930.12">
    <property type="entry name" value="Ribosomal protein L6, alpha-beta domain"/>
    <property type="match status" value="2"/>
</dbReference>
<comment type="similarity">
    <text evidence="1 7 8">Belongs to the universal ribosomal protein uL6 family.</text>
</comment>
<gene>
    <name evidence="7" type="primary">rplF</name>
    <name evidence="11" type="ORF">SAMN06275492_10580</name>
</gene>
<dbReference type="GO" id="GO:0002181">
    <property type="term" value="P:cytoplasmic translation"/>
    <property type="evidence" value="ECO:0007669"/>
    <property type="project" value="TreeGrafter"/>
</dbReference>
<feature type="domain" description="Large ribosomal subunit protein uL6 alpha-beta" evidence="10">
    <location>
        <begin position="12"/>
        <end position="82"/>
    </location>
</feature>
<dbReference type="Proteomes" id="UP000193355">
    <property type="component" value="Unassembled WGS sequence"/>
</dbReference>
<evidence type="ECO:0000259" key="10">
    <source>
        <dbReference type="Pfam" id="PF00347"/>
    </source>
</evidence>
<dbReference type="InterPro" id="IPR019906">
    <property type="entry name" value="Ribosomal_uL6_bac-type"/>
</dbReference>
<evidence type="ECO:0000256" key="6">
    <source>
        <dbReference type="ARBA" id="ARBA00023274"/>
    </source>
</evidence>
<keyword evidence="12" id="KW-1185">Reference proteome</keyword>
<dbReference type="FunFam" id="3.90.930.12:FF:000002">
    <property type="entry name" value="50S ribosomal protein L6"/>
    <property type="match status" value="1"/>
</dbReference>
<evidence type="ECO:0000256" key="5">
    <source>
        <dbReference type="ARBA" id="ARBA00022980"/>
    </source>
</evidence>
<reference evidence="12" key="1">
    <citation type="submission" date="2017-04" db="EMBL/GenBank/DDBJ databases">
        <authorList>
            <person name="Varghese N."/>
            <person name="Submissions S."/>
        </authorList>
    </citation>
    <scope>NUCLEOTIDE SEQUENCE [LARGE SCALE GENOMIC DNA]</scope>
    <source>
        <strain evidence="12">USBA 82</strain>
    </source>
</reference>
<evidence type="ECO:0000256" key="7">
    <source>
        <dbReference type="HAMAP-Rule" id="MF_01365"/>
    </source>
</evidence>
<sequence length="179" mass="19244">MSRIGRKIIALPNGSSVDVVNDKIVVKGPKGELSMPVIEDISLQVADGTVLVQRANEMKKTKAAHGMVRAMVQNMVTGVTDGYETKLEIVGVGYKAQMQGKDLLLNLGFSHPVVHEAPEGIEFATDGPTRISVKGIDKQVVGQTAAIIRGYRPPEPYKGKGIRYQGEHIIRKAGKAGSK</sequence>
<keyword evidence="4 7" id="KW-0694">RNA-binding</keyword>
<name>A0A1X7IUX4_9BACT</name>
<dbReference type="GO" id="GO:0019843">
    <property type="term" value="F:rRNA binding"/>
    <property type="evidence" value="ECO:0007669"/>
    <property type="project" value="UniProtKB-UniRule"/>
</dbReference>
<dbReference type="PROSITE" id="PS00525">
    <property type="entry name" value="RIBOSOMAL_L6_1"/>
    <property type="match status" value="1"/>
</dbReference>
<dbReference type="PRINTS" id="PR00059">
    <property type="entry name" value="RIBOSOMALL6"/>
</dbReference>
<dbReference type="AlphaFoldDB" id="A0A1X7IUX4"/>
<dbReference type="InterPro" id="IPR000702">
    <property type="entry name" value="Ribosomal_uL6-like"/>
</dbReference>
<dbReference type="InterPro" id="IPR002358">
    <property type="entry name" value="Ribosomal_uL6_CS"/>
</dbReference>
<dbReference type="GO" id="GO:0003735">
    <property type="term" value="F:structural constituent of ribosome"/>
    <property type="evidence" value="ECO:0007669"/>
    <property type="project" value="UniProtKB-UniRule"/>
</dbReference>
<dbReference type="Pfam" id="PF00347">
    <property type="entry name" value="Ribosomal_L6"/>
    <property type="match status" value="2"/>
</dbReference>
<dbReference type="InterPro" id="IPR020040">
    <property type="entry name" value="Ribosomal_uL6_a/b-dom"/>
</dbReference>
<keyword evidence="5 7" id="KW-0689">Ribosomal protein</keyword>
<dbReference type="InterPro" id="IPR036789">
    <property type="entry name" value="Ribosomal_uL6-like_a/b-dom_sf"/>
</dbReference>
<dbReference type="SUPFAM" id="SSF56053">
    <property type="entry name" value="Ribosomal protein L6"/>
    <property type="match status" value="2"/>
</dbReference>
<keyword evidence="6 7" id="KW-0687">Ribonucleoprotein</keyword>
<dbReference type="PANTHER" id="PTHR11655:SF14">
    <property type="entry name" value="LARGE RIBOSOMAL SUBUNIT PROTEIN UL6M"/>
    <property type="match status" value="1"/>
</dbReference>
<evidence type="ECO:0000256" key="9">
    <source>
        <dbReference type="RuleBase" id="RU003870"/>
    </source>
</evidence>
<dbReference type="FunFam" id="3.90.930.12:FF:000001">
    <property type="entry name" value="50S ribosomal protein L6"/>
    <property type="match status" value="1"/>
</dbReference>
<dbReference type="HAMAP" id="MF_01365_B">
    <property type="entry name" value="Ribosomal_uL6_B"/>
    <property type="match status" value="1"/>
</dbReference>
<evidence type="ECO:0000256" key="3">
    <source>
        <dbReference type="ARBA" id="ARBA00022730"/>
    </source>
</evidence>
<dbReference type="PANTHER" id="PTHR11655">
    <property type="entry name" value="60S/50S RIBOSOMAL PROTEIN L6/L9"/>
    <property type="match status" value="1"/>
</dbReference>
<dbReference type="EMBL" id="FXBB01000005">
    <property type="protein sequence ID" value="SMG18977.1"/>
    <property type="molecule type" value="Genomic_DNA"/>
</dbReference>
<dbReference type="GO" id="GO:0022625">
    <property type="term" value="C:cytosolic large ribosomal subunit"/>
    <property type="evidence" value="ECO:0007669"/>
    <property type="project" value="UniProtKB-UniRule"/>
</dbReference>
<keyword evidence="3 7" id="KW-0699">rRNA-binding</keyword>
<evidence type="ECO:0000256" key="8">
    <source>
        <dbReference type="RuleBase" id="RU003869"/>
    </source>
</evidence>
<dbReference type="OrthoDB" id="9805007at2"/>
<proteinExistence type="inferred from homology"/>
<evidence type="ECO:0000256" key="1">
    <source>
        <dbReference type="ARBA" id="ARBA00009356"/>
    </source>
</evidence>
<organism evidence="11 12">
    <name type="scientific">Dethiosulfovibrio salsuginis</name>
    <dbReference type="NCBI Taxonomy" id="561720"/>
    <lineage>
        <taxon>Bacteria</taxon>
        <taxon>Thermotogati</taxon>
        <taxon>Synergistota</taxon>
        <taxon>Synergistia</taxon>
        <taxon>Synergistales</taxon>
        <taxon>Dethiosulfovibrionaceae</taxon>
        <taxon>Dethiosulfovibrio</taxon>
    </lineage>
</organism>
<dbReference type="RefSeq" id="WP_085543979.1">
    <property type="nucleotide sequence ID" value="NZ_FXBB01000005.1"/>
</dbReference>
<accession>A0A1X7IUX4</accession>
<dbReference type="NCBIfam" id="TIGR03654">
    <property type="entry name" value="L6_bact"/>
    <property type="match status" value="1"/>
</dbReference>
<dbReference type="PIRSF" id="PIRSF002162">
    <property type="entry name" value="Ribosomal_L6"/>
    <property type="match status" value="1"/>
</dbReference>
<evidence type="ECO:0000256" key="4">
    <source>
        <dbReference type="ARBA" id="ARBA00022884"/>
    </source>
</evidence>
<evidence type="ECO:0000313" key="11">
    <source>
        <dbReference type="EMBL" id="SMG18977.1"/>
    </source>
</evidence>